<keyword evidence="1" id="KW-0472">Membrane</keyword>
<reference evidence="3" key="1">
    <citation type="submission" date="2022-11" db="UniProtKB">
        <authorList>
            <consortium name="WormBaseParasite"/>
        </authorList>
    </citation>
    <scope>IDENTIFICATION</scope>
</reference>
<evidence type="ECO:0000313" key="3">
    <source>
        <dbReference type="WBParaSite" id="sdigi.contig9.g1077.t1"/>
    </source>
</evidence>
<keyword evidence="2" id="KW-1185">Reference proteome</keyword>
<feature type="transmembrane region" description="Helical" evidence="1">
    <location>
        <begin position="124"/>
        <end position="149"/>
    </location>
</feature>
<name>A0A915Q3Z1_9BILA</name>
<dbReference type="AlphaFoldDB" id="A0A915Q3Z1"/>
<evidence type="ECO:0000256" key="1">
    <source>
        <dbReference type="SAM" id="Phobius"/>
    </source>
</evidence>
<evidence type="ECO:0000313" key="2">
    <source>
        <dbReference type="Proteomes" id="UP000887581"/>
    </source>
</evidence>
<sequence>MERLEESIVEDGELEKRPEKETTKLAMKSNNCAQKNILTTTGINQTNSILVLDRTQSDVTTRERQIMKQVPSPSQLSVPNKPSEALAEDYTQGSALPVLEVPVKYDPKMLEVKVKRRIRLYAKISFCMAYIILSITFLIFFIAMLGWWISFSAYTMLNFERLIRMTSDWKMKSVLNGPLTSQRCGMLKISTLPWNSWTECIRSRVQSAQWRWRNLSAGLYFVDQQLINIKWC</sequence>
<keyword evidence="1" id="KW-0812">Transmembrane</keyword>
<accession>A0A915Q3Z1</accession>
<dbReference type="Proteomes" id="UP000887581">
    <property type="component" value="Unplaced"/>
</dbReference>
<keyword evidence="1" id="KW-1133">Transmembrane helix</keyword>
<dbReference type="WBParaSite" id="sdigi.contig9.g1077.t1">
    <property type="protein sequence ID" value="sdigi.contig9.g1077.t1"/>
    <property type="gene ID" value="sdigi.contig9.g1077"/>
</dbReference>
<organism evidence="2 3">
    <name type="scientific">Setaria digitata</name>
    <dbReference type="NCBI Taxonomy" id="48799"/>
    <lineage>
        <taxon>Eukaryota</taxon>
        <taxon>Metazoa</taxon>
        <taxon>Ecdysozoa</taxon>
        <taxon>Nematoda</taxon>
        <taxon>Chromadorea</taxon>
        <taxon>Rhabditida</taxon>
        <taxon>Spirurina</taxon>
        <taxon>Spiruromorpha</taxon>
        <taxon>Filarioidea</taxon>
        <taxon>Setariidae</taxon>
        <taxon>Setaria</taxon>
    </lineage>
</organism>
<protein>
    <submittedName>
        <fullName evidence="3">Uncharacterized protein</fullName>
    </submittedName>
</protein>
<proteinExistence type="predicted"/>